<feature type="transmembrane region" description="Helical" evidence="1">
    <location>
        <begin position="47"/>
        <end position="70"/>
    </location>
</feature>
<dbReference type="KEGG" id="nib:GU926_04725"/>
<organism evidence="2 3">
    <name type="scientific">Nibribacter ruber</name>
    <dbReference type="NCBI Taxonomy" id="2698458"/>
    <lineage>
        <taxon>Bacteria</taxon>
        <taxon>Pseudomonadati</taxon>
        <taxon>Bacteroidota</taxon>
        <taxon>Cytophagia</taxon>
        <taxon>Cytophagales</taxon>
        <taxon>Hymenobacteraceae</taxon>
        <taxon>Nibribacter</taxon>
    </lineage>
</organism>
<dbReference type="Proteomes" id="UP000464214">
    <property type="component" value="Chromosome"/>
</dbReference>
<keyword evidence="1" id="KW-0472">Membrane</keyword>
<evidence type="ECO:0000313" key="3">
    <source>
        <dbReference type="Proteomes" id="UP000464214"/>
    </source>
</evidence>
<evidence type="ECO:0000256" key="1">
    <source>
        <dbReference type="SAM" id="Phobius"/>
    </source>
</evidence>
<dbReference type="RefSeq" id="WP_160689509.1">
    <property type="nucleotide sequence ID" value="NZ_CP047897.1"/>
</dbReference>
<evidence type="ECO:0000313" key="2">
    <source>
        <dbReference type="EMBL" id="QHL86780.1"/>
    </source>
</evidence>
<proteinExistence type="predicted"/>
<dbReference type="EMBL" id="CP047897">
    <property type="protein sequence ID" value="QHL86780.1"/>
    <property type="molecule type" value="Genomic_DNA"/>
</dbReference>
<sequence length="148" mass="16861">MKEEFNINRLPKHPGYQVPEGYFDKLPLRIMKKTAYAAPVAEPLKAWFWQLKTALAGLGMAMVFTAAFLITQYTDQTLSTQEAMAQVSQKDIYQYLLNNVELETSDLAEATTVNPVQTLEFYDVRTEDVSEVVTQELLEEQMTTTPTK</sequence>
<reference evidence="2 3" key="1">
    <citation type="submission" date="2020-01" db="EMBL/GenBank/DDBJ databases">
        <authorList>
            <person name="Kim M."/>
        </authorList>
    </citation>
    <scope>NUCLEOTIDE SEQUENCE [LARGE SCALE GENOMIC DNA]</scope>
    <source>
        <strain evidence="2 3">BT10</strain>
    </source>
</reference>
<dbReference type="AlphaFoldDB" id="A0A6P1NUQ6"/>
<name>A0A6P1NUQ6_9BACT</name>
<keyword evidence="3" id="KW-1185">Reference proteome</keyword>
<protein>
    <submittedName>
        <fullName evidence="2">Uncharacterized protein</fullName>
    </submittedName>
</protein>
<keyword evidence="1" id="KW-0812">Transmembrane</keyword>
<keyword evidence="1" id="KW-1133">Transmembrane helix</keyword>
<gene>
    <name evidence="2" type="ORF">GU926_04725</name>
</gene>
<accession>A0A6P1NUQ6</accession>